<dbReference type="Proteomes" id="UP000289340">
    <property type="component" value="Chromosome 12"/>
</dbReference>
<organism evidence="3 4">
    <name type="scientific">Glycine soja</name>
    <name type="common">Wild soybean</name>
    <dbReference type="NCBI Taxonomy" id="3848"/>
    <lineage>
        <taxon>Eukaryota</taxon>
        <taxon>Viridiplantae</taxon>
        <taxon>Streptophyta</taxon>
        <taxon>Embryophyta</taxon>
        <taxon>Tracheophyta</taxon>
        <taxon>Spermatophyta</taxon>
        <taxon>Magnoliopsida</taxon>
        <taxon>eudicotyledons</taxon>
        <taxon>Gunneridae</taxon>
        <taxon>Pentapetalae</taxon>
        <taxon>rosids</taxon>
        <taxon>fabids</taxon>
        <taxon>Fabales</taxon>
        <taxon>Fabaceae</taxon>
        <taxon>Papilionoideae</taxon>
        <taxon>50 kb inversion clade</taxon>
        <taxon>NPAAA clade</taxon>
        <taxon>indigoferoid/millettioid clade</taxon>
        <taxon>Phaseoleae</taxon>
        <taxon>Glycine</taxon>
        <taxon>Glycine subgen. Soja</taxon>
    </lineage>
</organism>
<dbReference type="Gene3D" id="1.25.10.10">
    <property type="entry name" value="Leucine-rich Repeat Variant"/>
    <property type="match status" value="1"/>
</dbReference>
<dbReference type="Gene3D" id="1.10.510.10">
    <property type="entry name" value="Transferase(Phosphotransferase) domain 1"/>
    <property type="match status" value="1"/>
</dbReference>
<evidence type="ECO:0000256" key="1">
    <source>
        <dbReference type="ARBA" id="ARBA00008874"/>
    </source>
</evidence>
<dbReference type="SUPFAM" id="SSF48452">
    <property type="entry name" value="TPR-like"/>
    <property type="match status" value="1"/>
</dbReference>
<keyword evidence="3" id="KW-0808">Transferase</keyword>
<dbReference type="GO" id="GO:0006402">
    <property type="term" value="P:mRNA catabolic process"/>
    <property type="evidence" value="ECO:0007669"/>
    <property type="project" value="InterPro"/>
</dbReference>
<dbReference type="PANTHER" id="PTHR48014">
    <property type="entry name" value="SERINE/THREONINE-PROTEIN KINASE FRAY2"/>
    <property type="match status" value="1"/>
</dbReference>
<evidence type="ECO:0000259" key="2">
    <source>
        <dbReference type="PROSITE" id="PS50011"/>
    </source>
</evidence>
<proteinExistence type="inferred from homology"/>
<keyword evidence="4" id="KW-1185">Reference proteome</keyword>
<dbReference type="InterPro" id="IPR011990">
    <property type="entry name" value="TPR-like_helical_dom_sf"/>
</dbReference>
<dbReference type="GO" id="GO:0043539">
    <property type="term" value="F:protein serine/threonine kinase activator activity"/>
    <property type="evidence" value="ECO:0007669"/>
    <property type="project" value="InterPro"/>
</dbReference>
<dbReference type="InterPro" id="IPR000719">
    <property type="entry name" value="Prot_kinase_dom"/>
</dbReference>
<dbReference type="Pfam" id="PF04078">
    <property type="entry name" value="Rcd1"/>
    <property type="match status" value="1"/>
</dbReference>
<comment type="similarity">
    <text evidence="1">Belongs to the protein kinase superfamily. STE Ser/Thr protein kinase family. STE20 subfamily.</text>
</comment>
<protein>
    <submittedName>
        <fullName evidence="3">Serine/threonine-protein kinase BLUS1</fullName>
    </submittedName>
</protein>
<evidence type="ECO:0000313" key="3">
    <source>
        <dbReference type="EMBL" id="RZB75664.1"/>
    </source>
</evidence>
<dbReference type="InterPro" id="IPR047173">
    <property type="entry name" value="STRAD_A/B-like"/>
</dbReference>
<feature type="domain" description="Protein kinase" evidence="2">
    <location>
        <begin position="1"/>
        <end position="270"/>
    </location>
</feature>
<dbReference type="AlphaFoldDB" id="A0A445HQ07"/>
<dbReference type="InterPro" id="IPR011989">
    <property type="entry name" value="ARM-like"/>
</dbReference>
<dbReference type="Gene3D" id="3.30.200.20">
    <property type="entry name" value="Phosphorylase Kinase, domain 1"/>
    <property type="match status" value="1"/>
</dbReference>
<keyword evidence="3" id="KW-0418">Kinase</keyword>
<dbReference type="PANTHER" id="PTHR48014:SF7">
    <property type="entry name" value="SERINE_THREONINE-PROTEIN KINASE BLUS1"/>
    <property type="match status" value="1"/>
</dbReference>
<name>A0A445HQ07_GLYSO</name>
<gene>
    <name evidence="3" type="ORF">D0Y65_034240</name>
</gene>
<dbReference type="GO" id="GO:1902456">
    <property type="term" value="P:regulation of stomatal opening"/>
    <property type="evidence" value="ECO:0007669"/>
    <property type="project" value="TreeGrafter"/>
</dbReference>
<dbReference type="SUPFAM" id="SSF56112">
    <property type="entry name" value="Protein kinase-like (PK-like)"/>
    <property type="match status" value="1"/>
</dbReference>
<dbReference type="GO" id="GO:0004672">
    <property type="term" value="F:protein kinase activity"/>
    <property type="evidence" value="ECO:0007669"/>
    <property type="project" value="InterPro"/>
</dbReference>
<dbReference type="GO" id="GO:0030014">
    <property type="term" value="C:CCR4-NOT complex"/>
    <property type="evidence" value="ECO:0007669"/>
    <property type="project" value="InterPro"/>
</dbReference>
<dbReference type="GO" id="GO:0005524">
    <property type="term" value="F:ATP binding"/>
    <property type="evidence" value="ECO:0007669"/>
    <property type="project" value="InterPro"/>
</dbReference>
<dbReference type="SUPFAM" id="SSF81301">
    <property type="entry name" value="Nucleotidyltransferase"/>
    <property type="match status" value="1"/>
</dbReference>
<dbReference type="PROSITE" id="PS50011">
    <property type="entry name" value="PROTEIN_KINASE_DOM"/>
    <property type="match status" value="1"/>
</dbReference>
<dbReference type="InterPro" id="IPR007216">
    <property type="entry name" value="CNOT9"/>
</dbReference>
<comment type="caution">
    <text evidence="3">The sequence shown here is derived from an EMBL/GenBank/DDBJ whole genome shotgun (WGS) entry which is preliminary data.</text>
</comment>
<reference evidence="3 4" key="1">
    <citation type="submission" date="2018-09" db="EMBL/GenBank/DDBJ databases">
        <title>A high-quality reference genome of wild soybean provides a powerful tool to mine soybean genomes.</title>
        <authorList>
            <person name="Xie M."/>
            <person name="Chung C.Y.L."/>
            <person name="Li M.-W."/>
            <person name="Wong F.-L."/>
            <person name="Chan T.-F."/>
            <person name="Lam H.-M."/>
        </authorList>
    </citation>
    <scope>NUCLEOTIDE SEQUENCE [LARGE SCALE GENOMIC DNA]</scope>
    <source>
        <strain evidence="4">cv. W05</strain>
        <tissue evidence="3">Hypocotyl of etiolated seedlings</tissue>
    </source>
</reference>
<dbReference type="InterPro" id="IPR011009">
    <property type="entry name" value="Kinase-like_dom_sf"/>
</dbReference>
<sequence length="356" mass="39904">MNSAAVAIKSIKLDRSRPNLDDARCEAKTPSLLSYPNILKAHCSFTVDRCLWVVMSFMAAGSLQSIISHSHPNGLMEPYITVVLRDTLNALSYLHCQHLHRDIKAGNILIYTNGQVKLADFGVSASIYESTTTTTTSSSSSLKFTNVVGTPYWMAPEVIHSHTGYSFEADIWSFGITALELAHGRPPLSHLPPSKFMMLKITKRFPFSDDFDDNMPQGKYDNTIKECTEALELNLVCVKALVRRGEAHEKLEHFEEAIAAHISLYLYPFLNTTSKSRLFEYLRLTTLGVIGALVKVKDYIATPKPNGYQSLLTTVIPFLYERIFRLEVQWDTIRGGNRSGRPTGAYDLAYINPDLD</sequence>
<accession>A0A445HQ07</accession>
<dbReference type="Pfam" id="PF00069">
    <property type="entry name" value="Pkinase"/>
    <property type="match status" value="1"/>
</dbReference>
<dbReference type="SMART" id="SM00220">
    <property type="entry name" value="S_TKc"/>
    <property type="match status" value="1"/>
</dbReference>
<dbReference type="InterPro" id="IPR043519">
    <property type="entry name" value="NT_sf"/>
</dbReference>
<evidence type="ECO:0000313" key="4">
    <source>
        <dbReference type="Proteomes" id="UP000289340"/>
    </source>
</evidence>
<dbReference type="EMBL" id="QZWG01000012">
    <property type="protein sequence ID" value="RZB75664.1"/>
    <property type="molecule type" value="Genomic_DNA"/>
</dbReference>